<evidence type="ECO:0000256" key="3">
    <source>
        <dbReference type="ARBA" id="ARBA00022618"/>
    </source>
</evidence>
<feature type="domain" description="Core-binding (CB)" evidence="11">
    <location>
        <begin position="41"/>
        <end position="148"/>
    </location>
</feature>
<keyword evidence="7" id="KW-0233">DNA recombination</keyword>
<name>A0ABM8T861_9BURK</name>
<comment type="caution">
    <text evidence="12">The sequence shown here is derived from an EMBL/GenBank/DDBJ whole genome shotgun (WGS) entry which is preliminary data.</text>
</comment>
<evidence type="ECO:0000256" key="4">
    <source>
        <dbReference type="ARBA" id="ARBA00022829"/>
    </source>
</evidence>
<dbReference type="InterPro" id="IPR002104">
    <property type="entry name" value="Integrase_catalytic"/>
</dbReference>
<keyword evidence="2" id="KW-0963">Cytoplasm</keyword>
<dbReference type="PANTHER" id="PTHR30349">
    <property type="entry name" value="PHAGE INTEGRASE-RELATED"/>
    <property type="match status" value="1"/>
</dbReference>
<keyword evidence="5" id="KW-0229">DNA integration</keyword>
<evidence type="ECO:0000256" key="1">
    <source>
        <dbReference type="ARBA" id="ARBA00004496"/>
    </source>
</evidence>
<dbReference type="InterPro" id="IPR011010">
    <property type="entry name" value="DNA_brk_join_enz"/>
</dbReference>
<dbReference type="PANTHER" id="PTHR30349:SF77">
    <property type="entry name" value="TYROSINE RECOMBINASE XERC"/>
    <property type="match status" value="1"/>
</dbReference>
<accession>A0ABM8T861</accession>
<dbReference type="PROSITE" id="PS51898">
    <property type="entry name" value="TYR_RECOMBINASE"/>
    <property type="match status" value="1"/>
</dbReference>
<dbReference type="Proteomes" id="UP000673821">
    <property type="component" value="Unassembled WGS sequence"/>
</dbReference>
<keyword evidence="3" id="KW-0132">Cell division</keyword>
<keyword evidence="4" id="KW-0159">Chromosome partition</keyword>
<evidence type="ECO:0000256" key="9">
    <source>
        <dbReference type="PROSITE-ProRule" id="PRU01248"/>
    </source>
</evidence>
<dbReference type="PROSITE" id="PS51900">
    <property type="entry name" value="CB"/>
    <property type="match status" value="1"/>
</dbReference>
<dbReference type="Gene3D" id="1.10.150.130">
    <property type="match status" value="1"/>
</dbReference>
<protein>
    <submittedName>
        <fullName evidence="12">Tyrosine recombinase XerC</fullName>
    </submittedName>
</protein>
<keyword evidence="13" id="KW-1185">Reference proteome</keyword>
<evidence type="ECO:0000256" key="8">
    <source>
        <dbReference type="ARBA" id="ARBA00023306"/>
    </source>
</evidence>
<dbReference type="EMBL" id="CAJNBH010000075">
    <property type="protein sequence ID" value="CAE6864582.1"/>
    <property type="molecule type" value="Genomic_DNA"/>
</dbReference>
<evidence type="ECO:0000256" key="6">
    <source>
        <dbReference type="ARBA" id="ARBA00023125"/>
    </source>
</evidence>
<dbReference type="Gene3D" id="1.10.443.10">
    <property type="entry name" value="Intergrase catalytic core"/>
    <property type="match status" value="1"/>
</dbReference>
<gene>
    <name evidence="12" type="primary">xerC_15</name>
    <name evidence="12" type="ORF">R69776_08186</name>
</gene>
<evidence type="ECO:0000256" key="5">
    <source>
        <dbReference type="ARBA" id="ARBA00022908"/>
    </source>
</evidence>
<feature type="domain" description="Tyr recombinase" evidence="10">
    <location>
        <begin position="171"/>
        <end position="392"/>
    </location>
</feature>
<sequence>MLVRPLELLSLPEHLNGSVSTNRMPRERADLGLLLPYGHISNDLEAISQWLDTYAINESTFKNYRREAERLLMWAVIELQKPVSSLVSDDLRCFSAFLLDPQPASRWISADGKHSRTDPRWRPFCGPLSASSVRLAIVTLGSMFRWLVDIRYLRSDPTDRLASTLRTPVRNTVDYFSQDLLQELRNFIVQLPQDSHQQRAYYRRCRWLTTLFYAQGMRLSEVADGNMGQFFCRVGEDGVSRWWLRVRTKEGRGRVVPAIPELIEELSSYRKANGLSSLPTESDETPLVIPFRGVARRMDRKTLHNAVKGIFINAASWLRSRGCNFSQYADQLEHASARWLRHTTGSHMIDNGVSLGVVRDHLGHASLATTFYLYVYPKDPHLDVSDDYRYHDTVTAQNSMWRVREPDEKRRK</sequence>
<evidence type="ECO:0000313" key="13">
    <source>
        <dbReference type="Proteomes" id="UP000673821"/>
    </source>
</evidence>
<evidence type="ECO:0000256" key="2">
    <source>
        <dbReference type="ARBA" id="ARBA00022490"/>
    </source>
</evidence>
<proteinExistence type="predicted"/>
<keyword evidence="6 9" id="KW-0238">DNA-binding</keyword>
<dbReference type="CDD" id="cd00397">
    <property type="entry name" value="DNA_BRE_C"/>
    <property type="match status" value="1"/>
</dbReference>
<evidence type="ECO:0000259" key="10">
    <source>
        <dbReference type="PROSITE" id="PS51898"/>
    </source>
</evidence>
<keyword evidence="8" id="KW-0131">Cell cycle</keyword>
<dbReference type="InterPro" id="IPR050090">
    <property type="entry name" value="Tyrosine_recombinase_XerCD"/>
</dbReference>
<dbReference type="InterPro" id="IPR044068">
    <property type="entry name" value="CB"/>
</dbReference>
<evidence type="ECO:0000313" key="12">
    <source>
        <dbReference type="EMBL" id="CAE6864582.1"/>
    </source>
</evidence>
<dbReference type="Pfam" id="PF00589">
    <property type="entry name" value="Phage_integrase"/>
    <property type="match status" value="1"/>
</dbReference>
<evidence type="ECO:0000256" key="7">
    <source>
        <dbReference type="ARBA" id="ARBA00023172"/>
    </source>
</evidence>
<reference evidence="12 13" key="1">
    <citation type="submission" date="2021-02" db="EMBL/GenBank/DDBJ databases">
        <authorList>
            <person name="Vanwijnsberghe S."/>
        </authorList>
    </citation>
    <scope>NUCLEOTIDE SEQUENCE [LARGE SCALE GENOMIC DNA]</scope>
    <source>
        <strain evidence="12 13">R-69776</strain>
    </source>
</reference>
<comment type="subcellular location">
    <subcellularLocation>
        <location evidence="1">Cytoplasm</location>
    </subcellularLocation>
</comment>
<dbReference type="SUPFAM" id="SSF56349">
    <property type="entry name" value="DNA breaking-rejoining enzymes"/>
    <property type="match status" value="1"/>
</dbReference>
<organism evidence="12 13">
    <name type="scientific">Paraburkholderia nemoris</name>
    <dbReference type="NCBI Taxonomy" id="2793076"/>
    <lineage>
        <taxon>Bacteria</taxon>
        <taxon>Pseudomonadati</taxon>
        <taxon>Pseudomonadota</taxon>
        <taxon>Betaproteobacteria</taxon>
        <taxon>Burkholderiales</taxon>
        <taxon>Burkholderiaceae</taxon>
        <taxon>Paraburkholderia</taxon>
    </lineage>
</organism>
<evidence type="ECO:0000259" key="11">
    <source>
        <dbReference type="PROSITE" id="PS51900"/>
    </source>
</evidence>
<dbReference type="InterPro" id="IPR010998">
    <property type="entry name" value="Integrase_recombinase_N"/>
</dbReference>
<dbReference type="InterPro" id="IPR013762">
    <property type="entry name" value="Integrase-like_cat_sf"/>
</dbReference>